<dbReference type="GO" id="GO:0005737">
    <property type="term" value="C:cytoplasm"/>
    <property type="evidence" value="ECO:0007669"/>
    <property type="project" value="TreeGrafter"/>
</dbReference>
<dbReference type="InterPro" id="IPR011989">
    <property type="entry name" value="ARM-like"/>
</dbReference>
<keyword evidence="1" id="KW-0479">Metal-binding</keyword>
<feature type="region of interest" description="Disordered" evidence="4">
    <location>
        <begin position="84"/>
        <end position="204"/>
    </location>
</feature>
<dbReference type="InterPro" id="IPR043136">
    <property type="entry name" value="B30.2/SPRY_sf"/>
</dbReference>
<dbReference type="InterPro" id="IPR016024">
    <property type="entry name" value="ARM-type_fold"/>
</dbReference>
<feature type="region of interest" description="Disordered" evidence="4">
    <location>
        <begin position="1267"/>
        <end position="1315"/>
    </location>
</feature>
<dbReference type="GO" id="GO:0004842">
    <property type="term" value="F:ubiquitin-protein transferase activity"/>
    <property type="evidence" value="ECO:0007669"/>
    <property type="project" value="InterPro"/>
</dbReference>
<dbReference type="eggNOG" id="KOG2242">
    <property type="taxonomic scope" value="Eukaryota"/>
</dbReference>
<dbReference type="Gene3D" id="2.60.120.920">
    <property type="match status" value="1"/>
</dbReference>
<dbReference type="InterPro" id="IPR003877">
    <property type="entry name" value="SPRY_dom"/>
</dbReference>
<feature type="compositionally biased region" description="Acidic residues" evidence="4">
    <location>
        <begin position="171"/>
        <end position="190"/>
    </location>
</feature>
<dbReference type="OrthoDB" id="2967263at2759"/>
<keyword evidence="7" id="KW-1185">Reference proteome</keyword>
<dbReference type="SUPFAM" id="SSF49899">
    <property type="entry name" value="Concanavalin A-like lectins/glucanases"/>
    <property type="match status" value="1"/>
</dbReference>
<proteinExistence type="predicted"/>
<dbReference type="PANTHER" id="PTHR13363">
    <property type="entry name" value="RING FINGER AND SRY DOMAIN-CONTAINING"/>
    <property type="match status" value="1"/>
</dbReference>
<feature type="compositionally biased region" description="Basic residues" evidence="4">
    <location>
        <begin position="84"/>
        <end position="106"/>
    </location>
</feature>
<protein>
    <recommendedName>
        <fullName evidence="5">SPRY domain-containing protein</fullName>
    </recommendedName>
</protein>
<feature type="compositionally biased region" description="Polar residues" evidence="4">
    <location>
        <begin position="1377"/>
        <end position="1386"/>
    </location>
</feature>
<feature type="region of interest" description="Disordered" evidence="4">
    <location>
        <begin position="419"/>
        <end position="439"/>
    </location>
</feature>
<evidence type="ECO:0000313" key="7">
    <source>
        <dbReference type="Proteomes" id="UP000008743"/>
    </source>
</evidence>
<feature type="region of interest" description="Disordered" evidence="4">
    <location>
        <begin position="902"/>
        <end position="1017"/>
    </location>
</feature>
<keyword evidence="3" id="KW-0862">Zinc</keyword>
<dbReference type="GO" id="GO:0051603">
    <property type="term" value="P:proteolysis involved in protein catabolic process"/>
    <property type="evidence" value="ECO:0007669"/>
    <property type="project" value="TreeGrafter"/>
</dbReference>
<feature type="compositionally biased region" description="Acidic residues" evidence="4">
    <location>
        <begin position="1306"/>
        <end position="1315"/>
    </location>
</feature>
<accession>A0A0D2WSG5</accession>
<evidence type="ECO:0000256" key="1">
    <source>
        <dbReference type="ARBA" id="ARBA00022723"/>
    </source>
</evidence>
<keyword evidence="2" id="KW-0863">Zinc-finger</keyword>
<dbReference type="GO" id="GO:0008270">
    <property type="term" value="F:zinc ion binding"/>
    <property type="evidence" value="ECO:0007669"/>
    <property type="project" value="UniProtKB-KW"/>
</dbReference>
<name>A0A0D2WSG5_CAPO3</name>
<gene>
    <name evidence="6" type="ORF">CAOG_005577</name>
</gene>
<dbReference type="InterPro" id="IPR045129">
    <property type="entry name" value="RNF123/RKP/RSPRY1"/>
</dbReference>
<evidence type="ECO:0000259" key="5">
    <source>
        <dbReference type="SMART" id="SM00449"/>
    </source>
</evidence>
<feature type="compositionally biased region" description="Pro residues" evidence="4">
    <location>
        <begin position="1463"/>
        <end position="1473"/>
    </location>
</feature>
<feature type="compositionally biased region" description="Polar residues" evidence="4">
    <location>
        <begin position="911"/>
        <end position="937"/>
    </location>
</feature>
<feature type="compositionally biased region" description="Acidic residues" evidence="4">
    <location>
        <begin position="129"/>
        <end position="145"/>
    </location>
</feature>
<feature type="region of interest" description="Disordered" evidence="4">
    <location>
        <begin position="1463"/>
        <end position="1486"/>
    </location>
</feature>
<feature type="region of interest" description="Disordered" evidence="4">
    <location>
        <begin position="1377"/>
        <end position="1407"/>
    </location>
</feature>
<sequence length="2129" mass="232653">MAGVARPPSSASSPRLADAVPPAASINPVLVTPQPSSSSSSSSSSWWWWQWRALLGRAGLELRPVLIAATVATVTIAVVRIAARRQRRQRQQRQREQSRRRRRQRQRRGELNAMVGGDGRQPADQDHQDQEDEEEEEEEQDDAQETQEHQGAAFQDEDDEWRDDQARDTDTDNDSEQEEEAFDDDDDDGIDQDHQETDEQDLDTSADTATAALVGDGNDAARVVASGAATTLTTNNGTRGLRTNAGNRLDAATAKNLAEIARTLPVSALMQLWKSSPNLRLQRLAQTVFISRFAAPSEMEKLRAVISLPAMTLAPDSDATSATGDESPQLTSLRTRLTSKVKAVTTILALGKISHNRATMVQTGFLEALVTYLDATLTEVESLPEIASAPTWISTFRRLRDFADQRAKHDQRTDALVSVLPGLSSQSPPPTGPDAASSSAERKQFICSSSIVRAGMVSLFDCMVNERDVEAAVNAGLIPALYRSITQTRERESILWTLAVTKRVAVIEVYCPLLLEMGMLDPLISIAHLCGNSACTGIHRLALQLLVRTLTSSPVGSHYAQRAVRFGIVDVVLQALRSDEKEVYASAAVLMYRVVQENNTDFLFRRQSTVLASNLIKVLSNTDITLQKIVLQVLNLLCANDTSFHLALVNAHLLPRLSSCLSSSDTQCVFWAVSLLRIIVSSPEPEGIAAVLAQTTPDIVSQLVLLSDTQDQPLRNSLIVIFNRFISDPRSHPTLLKRGVLVAIWKFSFSPSPQVHQFCADSLFHLADRSTHAKRAILDSTGLTILCALWRKSLKFHTRKALALTFLALSHAGEMMVTTVAYRHIFLELVGRLAVNMQVLEQGQEGGIAAGVNRGTTKGFEMAEFVSTRLRRWTDFLLAESENCDVRPEECLGDSRVIMPRQERSPRVRSRASSLARTGTVASESHGNPRAASSANVPVTDDHSDAAGTFSQPAASERPTAAGASLRRRDSIHGLRGTALEDNSLHVASQQTNTRTDASRHAPRATTTGPLTTEVPDEQAHMDAASQLRFAFVRISQICTGDASSAIPVVSSSTLESERKAAPIPFSVVEEAQGQLESAIAILDEPVSPSVVLNEDQVAWTHRLWLAKRVVEDLHFLAVFVRLQRLKVATAFNHPLLSHFTSLIDEAALHLRRLVKFASMYAVSRAGVQLDEHGNTIDLAAGEFVRAEGLVHAYYVAFLERWYHPLLGVLKVLLTLSNEPFAVNMMIPSMTDPLVSLLFLIGECEPVLRACEPHLGVFHDALMQQAARKTERSTTPTTADDSTEARPQTPQEQAKDDEMQERHELESDDGSDVAEDAWRVNDAYSAGTSQNLADDQVVSYLEHISTAAVSRSRASDASAASYVFPASALDSMYSSEQLPATTTSRNGAGGQAPAPAGTQTTTTTTSAAAAAAQPSRLVISSVLTLLTDLKASAVVVLGNLHYRQLVKSDGRYPVDLTYKQPVPSPIPMPPHPPNIANDSWAAEDPEDLPFYSSAASVETPDSTTVSACTPSPAEGSANTSLASSGSASASESTAPPALADAQTVSSDDSMEMPSQPLETAPTSAVPDQHFDSMPAAWESDAPQPTSPVVAGEFEYLPLRYEELYMFDMSEVNPEYVSPLPPPNSQDIAWFLDNSHVRTLSFEIPTFWRRDGDAVRRHVLRSSCDVTLWLLALASPKHGKELKPSELVLDFHISRLLTLLWKSPTTGRQLGYSSIEPAVDAEVPNRLYHYVWTGRHRFHELAMSLPDYARSAAISMARLTTVAPWLSAYPATAPRHEDSRKISWNELSMKNSTTILMMADDHETVLNDSMDFHSVGAHKRASTLPRIRWQAQQEGASQSASSSLPSDSGEHDYFYFEVVLRSRGVIQIGFSQASCVIFDATQGMGVGDDFQSFAYDGARRFLWHGSMDFKVVSCLLGVSNRTIRYWLDGVDIGVAFSNVSIRPDDLYPAVSLCSGESCSVVFNPTEMRFLPNNARSAPVALDLSWCPPSLAGISRAANFCVAPGQPVLVFEWRIFMLETHQQFSRLERVIPLTDSQGNPIIAPPALSGQDTVGLIYIARASLMLLCVNGAILAEYPWSPKQGFRPLCHGCRIKLNVGTRPFHPIPALGLDDEAIRTGVIRFLQSGALAEL</sequence>
<feature type="region of interest" description="Disordered" evidence="4">
    <location>
        <begin position="1501"/>
        <end position="1586"/>
    </location>
</feature>
<evidence type="ECO:0000256" key="2">
    <source>
        <dbReference type="ARBA" id="ARBA00022771"/>
    </source>
</evidence>
<feature type="compositionally biased region" description="Basic and acidic residues" evidence="4">
    <location>
        <begin position="1293"/>
        <end position="1305"/>
    </location>
</feature>
<organism evidence="6 7">
    <name type="scientific">Capsaspora owczarzaki (strain ATCC 30864)</name>
    <dbReference type="NCBI Taxonomy" id="595528"/>
    <lineage>
        <taxon>Eukaryota</taxon>
        <taxon>Filasterea</taxon>
        <taxon>Capsaspora</taxon>
    </lineage>
</organism>
<evidence type="ECO:0000313" key="6">
    <source>
        <dbReference type="EMBL" id="KJE95085.1"/>
    </source>
</evidence>
<dbReference type="EMBL" id="KE346368">
    <property type="protein sequence ID" value="KJE95085.1"/>
    <property type="molecule type" value="Genomic_DNA"/>
</dbReference>
<dbReference type="SMART" id="SM00449">
    <property type="entry name" value="SPRY"/>
    <property type="match status" value="1"/>
</dbReference>
<feature type="compositionally biased region" description="Low complexity" evidence="4">
    <location>
        <begin position="1515"/>
        <end position="1539"/>
    </location>
</feature>
<dbReference type="Pfam" id="PF00622">
    <property type="entry name" value="SPRY"/>
    <property type="match status" value="1"/>
</dbReference>
<feature type="compositionally biased region" description="Low complexity" evidence="4">
    <location>
        <begin position="1391"/>
        <end position="1407"/>
    </location>
</feature>
<dbReference type="PANTHER" id="PTHR13363:SF5">
    <property type="entry name" value="E3 UBIQUITIN-PROTEIN LIGASE RNF123"/>
    <property type="match status" value="1"/>
</dbReference>
<evidence type="ECO:0000256" key="3">
    <source>
        <dbReference type="ARBA" id="ARBA00022833"/>
    </source>
</evidence>
<dbReference type="InParanoid" id="A0A0D2WSG5"/>
<dbReference type="Proteomes" id="UP000008743">
    <property type="component" value="Unassembled WGS sequence"/>
</dbReference>
<dbReference type="InterPro" id="IPR013320">
    <property type="entry name" value="ConA-like_dom_sf"/>
</dbReference>
<dbReference type="CDD" id="cd11709">
    <property type="entry name" value="SPRY"/>
    <property type="match status" value="1"/>
</dbReference>
<feature type="compositionally biased region" description="Polar residues" evidence="4">
    <location>
        <begin position="1273"/>
        <end position="1292"/>
    </location>
</feature>
<feature type="domain" description="SPRY" evidence="5">
    <location>
        <begin position="1847"/>
        <end position="1965"/>
    </location>
</feature>
<dbReference type="Gene3D" id="1.25.10.10">
    <property type="entry name" value="Leucine-rich Repeat Variant"/>
    <property type="match status" value="2"/>
</dbReference>
<reference evidence="7" key="1">
    <citation type="submission" date="2011-02" db="EMBL/GenBank/DDBJ databases">
        <title>The Genome Sequence of Capsaspora owczarzaki ATCC 30864.</title>
        <authorList>
            <person name="Russ C."/>
            <person name="Cuomo C."/>
            <person name="Burger G."/>
            <person name="Gray M.W."/>
            <person name="Holland P.W.H."/>
            <person name="King N."/>
            <person name="Lang F.B.F."/>
            <person name="Roger A.J."/>
            <person name="Ruiz-Trillo I."/>
            <person name="Young S.K."/>
            <person name="Zeng Q."/>
            <person name="Gargeya S."/>
            <person name="Alvarado L."/>
            <person name="Berlin A."/>
            <person name="Chapman S.B."/>
            <person name="Chen Z."/>
            <person name="Freedman E."/>
            <person name="Gellesch M."/>
            <person name="Goldberg J."/>
            <person name="Griggs A."/>
            <person name="Gujja S."/>
            <person name="Heilman E."/>
            <person name="Heiman D."/>
            <person name="Howarth C."/>
            <person name="Mehta T."/>
            <person name="Neiman D."/>
            <person name="Pearson M."/>
            <person name="Roberts A."/>
            <person name="Saif S."/>
            <person name="Shea T."/>
            <person name="Shenoy N."/>
            <person name="Sisk P."/>
            <person name="Stolte C."/>
            <person name="Sykes S."/>
            <person name="White J."/>
            <person name="Yandava C."/>
            <person name="Haas B."/>
            <person name="Nusbaum C."/>
            <person name="Birren B."/>
        </authorList>
    </citation>
    <scope>NUCLEOTIDE SEQUENCE</scope>
    <source>
        <strain evidence="7">ATCC 30864</strain>
    </source>
</reference>
<dbReference type="STRING" id="595528.A0A0D2WSG5"/>
<dbReference type="SUPFAM" id="SSF48371">
    <property type="entry name" value="ARM repeat"/>
    <property type="match status" value="1"/>
</dbReference>
<dbReference type="RefSeq" id="XP_004346250.2">
    <property type="nucleotide sequence ID" value="XM_004346200.2"/>
</dbReference>
<evidence type="ECO:0000256" key="4">
    <source>
        <dbReference type="SAM" id="MobiDB-lite"/>
    </source>
</evidence>
<feature type="compositionally biased region" description="Polar residues" evidence="4">
    <location>
        <begin position="986"/>
        <end position="996"/>
    </location>
</feature>